<dbReference type="GO" id="GO:0005886">
    <property type="term" value="C:plasma membrane"/>
    <property type="evidence" value="ECO:0007669"/>
    <property type="project" value="UniProtKB-SubCell"/>
</dbReference>
<dbReference type="EMBL" id="QRUP01000003">
    <property type="protein sequence ID" value="RGR75793.1"/>
    <property type="molecule type" value="Genomic_DNA"/>
</dbReference>
<keyword evidence="2" id="KW-1133">Transmembrane helix</keyword>
<feature type="transmembrane region" description="Helical" evidence="2">
    <location>
        <begin position="188"/>
        <end position="208"/>
    </location>
</feature>
<feature type="transmembrane region" description="Helical" evidence="2">
    <location>
        <begin position="362"/>
        <end position="382"/>
    </location>
</feature>
<dbReference type="Proteomes" id="UP000284178">
    <property type="component" value="Unassembled WGS sequence"/>
</dbReference>
<feature type="transmembrane region" description="Helical" evidence="2">
    <location>
        <begin position="86"/>
        <end position="105"/>
    </location>
</feature>
<dbReference type="AlphaFoldDB" id="A0A412G4S1"/>
<feature type="transmembrane region" description="Helical" evidence="2">
    <location>
        <begin position="318"/>
        <end position="341"/>
    </location>
</feature>
<proteinExistence type="predicted"/>
<comment type="subcellular location">
    <subcellularLocation>
        <location evidence="1">Cell membrane</location>
        <topology evidence="1">Multi-pass membrane protein</topology>
    </subcellularLocation>
</comment>
<evidence type="ECO:0000313" key="4">
    <source>
        <dbReference type="Proteomes" id="UP000284178"/>
    </source>
</evidence>
<gene>
    <name evidence="3" type="ORF">DWY25_03410</name>
</gene>
<dbReference type="PANTHER" id="PTHR23526">
    <property type="entry name" value="INTEGRAL MEMBRANE TRANSPORT PROTEIN-RELATED"/>
    <property type="match status" value="1"/>
</dbReference>
<keyword evidence="2" id="KW-0812">Transmembrane</keyword>
<dbReference type="InterPro" id="IPR036259">
    <property type="entry name" value="MFS_trans_sf"/>
</dbReference>
<feature type="transmembrane region" description="Helical" evidence="2">
    <location>
        <begin position="228"/>
        <end position="251"/>
    </location>
</feature>
<dbReference type="GO" id="GO:0022857">
    <property type="term" value="F:transmembrane transporter activity"/>
    <property type="evidence" value="ECO:0007669"/>
    <property type="project" value="InterPro"/>
</dbReference>
<dbReference type="Gene3D" id="1.20.1250.20">
    <property type="entry name" value="MFS general substrate transporter like domains"/>
    <property type="match status" value="2"/>
</dbReference>
<accession>A0A412G4S1</accession>
<evidence type="ECO:0000256" key="2">
    <source>
        <dbReference type="SAM" id="Phobius"/>
    </source>
</evidence>
<organism evidence="3 4">
    <name type="scientific">Holdemania filiformis</name>
    <dbReference type="NCBI Taxonomy" id="61171"/>
    <lineage>
        <taxon>Bacteria</taxon>
        <taxon>Bacillati</taxon>
        <taxon>Bacillota</taxon>
        <taxon>Erysipelotrichia</taxon>
        <taxon>Erysipelotrichales</taxon>
        <taxon>Erysipelotrichaceae</taxon>
        <taxon>Holdemania</taxon>
    </lineage>
</organism>
<feature type="transmembrane region" description="Helical" evidence="2">
    <location>
        <begin position="156"/>
        <end position="176"/>
    </location>
</feature>
<dbReference type="InterPro" id="IPR011701">
    <property type="entry name" value="MFS"/>
</dbReference>
<keyword evidence="4" id="KW-1185">Reference proteome</keyword>
<feature type="transmembrane region" description="Helical" evidence="2">
    <location>
        <begin position="263"/>
        <end position="282"/>
    </location>
</feature>
<feature type="transmembrane region" description="Helical" evidence="2">
    <location>
        <begin position="294"/>
        <end position="312"/>
    </location>
</feature>
<evidence type="ECO:0000256" key="1">
    <source>
        <dbReference type="ARBA" id="ARBA00004651"/>
    </source>
</evidence>
<protein>
    <submittedName>
        <fullName evidence="3">MFS transporter</fullName>
    </submittedName>
</protein>
<comment type="caution">
    <text evidence="3">The sequence shown here is derived from an EMBL/GenBank/DDBJ whole genome shotgun (WGS) entry which is preliminary data.</text>
</comment>
<feature type="transmembrane region" description="Helical" evidence="2">
    <location>
        <begin position="26"/>
        <end position="50"/>
    </location>
</feature>
<feature type="transmembrane region" description="Helical" evidence="2">
    <location>
        <begin position="117"/>
        <end position="135"/>
    </location>
</feature>
<dbReference type="PANTHER" id="PTHR23526:SF2">
    <property type="entry name" value="MAJOR FACILITATOR SUPERFAMILY (MFS) PROFILE DOMAIN-CONTAINING PROTEIN"/>
    <property type="match status" value="1"/>
</dbReference>
<dbReference type="SUPFAM" id="SSF103473">
    <property type="entry name" value="MFS general substrate transporter"/>
    <property type="match status" value="1"/>
</dbReference>
<name>A0A412G4S1_9FIRM</name>
<feature type="transmembrane region" description="Helical" evidence="2">
    <location>
        <begin position="388"/>
        <end position="408"/>
    </location>
</feature>
<evidence type="ECO:0000313" key="3">
    <source>
        <dbReference type="EMBL" id="RGR75793.1"/>
    </source>
</evidence>
<dbReference type="InterPro" id="IPR052528">
    <property type="entry name" value="Sugar_transport-like"/>
</dbReference>
<keyword evidence="2" id="KW-0472">Membrane</keyword>
<sequence>MILKTKKEFIFQGDCFMKALSSNERLLILINCFYNLANAMSAVFMNVYLYAYTGSLVVMSIYTIVRIGLYPFFFTLGGKWAQKHRFSQTLTAGLVFIMISLLFVLGASDQFERVPQLVYVVAALVGMGEGLYWLSINSLNQIVSTAKTRSLFISDIGIFNNLSAIIAPLISTLIIELAGTDTAGYVEIFKIVLVIYGLIALLSTRISARSVNRGFSVLKRMRLDDPQWRYCMISTFLYGMRDSLILTLAGLLVYNATNGSGSAYGKLLAIFAVLTILAYAWVSRTMRRSNRMRYYQIGSLLIASSTIVLVLWPTLAGAIYYGVVNAIATPMYANPYTIIMMNAIQDYAAQENVVGRVIAKEAYLSIGRCLGMVLIVLCSLLLPETLYLPTAVVMCSLFPVILTLYATVYHRERDRQKQLGLVK</sequence>
<dbReference type="Pfam" id="PF07690">
    <property type="entry name" value="MFS_1"/>
    <property type="match status" value="1"/>
</dbReference>
<feature type="transmembrane region" description="Helical" evidence="2">
    <location>
        <begin position="56"/>
        <end position="74"/>
    </location>
</feature>
<reference evidence="3 4" key="1">
    <citation type="submission" date="2018-08" db="EMBL/GenBank/DDBJ databases">
        <title>A genome reference for cultivated species of the human gut microbiota.</title>
        <authorList>
            <person name="Zou Y."/>
            <person name="Xue W."/>
            <person name="Luo G."/>
        </authorList>
    </citation>
    <scope>NUCLEOTIDE SEQUENCE [LARGE SCALE GENOMIC DNA]</scope>
    <source>
        <strain evidence="3 4">AF24-29</strain>
    </source>
</reference>